<dbReference type="InterPro" id="IPR013057">
    <property type="entry name" value="AA_transpt_TM"/>
</dbReference>
<name>A0A1G4J7Y5_9SACH</name>
<keyword evidence="7 9" id="KW-1133">Transmembrane helix</keyword>
<evidence type="ECO:0000256" key="2">
    <source>
        <dbReference type="ARBA" id="ARBA00008066"/>
    </source>
</evidence>
<dbReference type="GO" id="GO:0015824">
    <property type="term" value="P:proline transport"/>
    <property type="evidence" value="ECO:0007669"/>
    <property type="project" value="EnsemblFungi"/>
</dbReference>
<feature type="transmembrane region" description="Helical" evidence="9">
    <location>
        <begin position="464"/>
        <end position="485"/>
    </location>
</feature>
<feature type="transmembrane region" description="Helical" evidence="9">
    <location>
        <begin position="542"/>
        <end position="564"/>
    </location>
</feature>
<comment type="similarity">
    <text evidence="2">Belongs to the amino acid/polyamine transporter 2 family.</text>
</comment>
<keyword evidence="5 9" id="KW-0812">Transmembrane</keyword>
<comment type="subcellular location">
    <subcellularLocation>
        <location evidence="1">Vacuole membrane</location>
        <topology evidence="1">Multi-pass membrane protein</topology>
    </subcellularLocation>
</comment>
<organism evidence="11 12">
    <name type="scientific">Lachancea dasiensis</name>
    <dbReference type="NCBI Taxonomy" id="1072105"/>
    <lineage>
        <taxon>Eukaryota</taxon>
        <taxon>Fungi</taxon>
        <taxon>Dikarya</taxon>
        <taxon>Ascomycota</taxon>
        <taxon>Saccharomycotina</taxon>
        <taxon>Saccharomycetes</taxon>
        <taxon>Saccharomycetales</taxon>
        <taxon>Saccharomycetaceae</taxon>
        <taxon>Lachancea</taxon>
    </lineage>
</organism>
<proteinExistence type="inferred from homology"/>
<evidence type="ECO:0000259" key="10">
    <source>
        <dbReference type="Pfam" id="PF01490"/>
    </source>
</evidence>
<evidence type="ECO:0000256" key="4">
    <source>
        <dbReference type="ARBA" id="ARBA00022554"/>
    </source>
</evidence>
<keyword evidence="3" id="KW-0813">Transport</keyword>
<feature type="transmembrane region" description="Helical" evidence="9">
    <location>
        <begin position="283"/>
        <end position="305"/>
    </location>
</feature>
<feature type="transmembrane region" description="Helical" evidence="9">
    <location>
        <begin position="425"/>
        <end position="444"/>
    </location>
</feature>
<dbReference type="GO" id="GO:0005302">
    <property type="term" value="F:L-tyrosine transmembrane transporter activity"/>
    <property type="evidence" value="ECO:0007669"/>
    <property type="project" value="EnsemblFungi"/>
</dbReference>
<reference evidence="11 12" key="1">
    <citation type="submission" date="2016-03" db="EMBL/GenBank/DDBJ databases">
        <authorList>
            <person name="Devillers H."/>
        </authorList>
    </citation>
    <scope>NUCLEOTIDE SEQUENCE [LARGE SCALE GENOMIC DNA]</scope>
    <source>
        <strain evidence="11">CBS 10888</strain>
    </source>
</reference>
<dbReference type="GO" id="GO:0090513">
    <property type="term" value="P:L-histidine transmembrane import into vacuole"/>
    <property type="evidence" value="ECO:0007669"/>
    <property type="project" value="EnsemblFungi"/>
</dbReference>
<keyword evidence="8 9" id="KW-0472">Membrane</keyword>
<evidence type="ECO:0000256" key="8">
    <source>
        <dbReference type="ARBA" id="ARBA00023136"/>
    </source>
</evidence>
<keyword evidence="12" id="KW-1185">Reference proteome</keyword>
<protein>
    <submittedName>
        <fullName evidence="11">LADA_0D10528g1_1</fullName>
    </submittedName>
</protein>
<sequence length="600" mass="65011">MPLEGENSLLKKRDSQNVHYMSIPIQRNADDYSSEYQVQPGSHPKRHLLDQPIGSFKGVNSLGRFASSFRRANSFMNIEVGTDKERTYFKDGQDALFDPHTLAPASDGRRLSLAVTTRGGVSVRPSVDEFHISPANRLDGSALYDDVESLSAIVSPTSFDQGIYRSPTLCFQDPTHAADPDTPSVTLKQVETKEGKVVTMLAGQSTAPQTVFNSVNVLIGIGLFALPLGLRYAGCIFGIALLATFAAVTFCSAELLSRCQDTDPTLISYGDLGYATFGSKGRALISFLFTLDLLGSGVALLIIFGDSLNVLFPKYSVTFFKIIAFFVITPQAFVPLSVLSNLSLLGIICTLGTVVCITFCGLVKSTSPGSLVDPIVPPLWPENMTNFCLSIGLLSACWGGHAVFPNLKSDMRHPRKFKSCLVTTYSITATADISTAVIGILMFGMSVKDEVTKSLLLTEGYPRFIYVLISVLMSLIPISKAPLCARPVTSVVDVMTGVGPLEDDYNTDTVSRSKPIIKAFNKLVVNVFMVGISILFPEFDKFIAFLGAGLCFLLCLILPCLFYMRICSDTIKRWENIVCVVTIVVSVFLSVIGVGAAIIS</sequence>
<evidence type="ECO:0000256" key="6">
    <source>
        <dbReference type="ARBA" id="ARBA00022970"/>
    </source>
</evidence>
<evidence type="ECO:0000256" key="1">
    <source>
        <dbReference type="ARBA" id="ARBA00004128"/>
    </source>
</evidence>
<dbReference type="GO" id="GO:0015188">
    <property type="term" value="F:L-isoleucine transmembrane transporter activity"/>
    <property type="evidence" value="ECO:0007669"/>
    <property type="project" value="EnsemblFungi"/>
</dbReference>
<accession>A0A1G4J7Y5</accession>
<keyword evidence="6" id="KW-0029">Amino-acid transport</keyword>
<evidence type="ECO:0000313" key="12">
    <source>
        <dbReference type="Proteomes" id="UP000190274"/>
    </source>
</evidence>
<evidence type="ECO:0000256" key="9">
    <source>
        <dbReference type="SAM" id="Phobius"/>
    </source>
</evidence>
<dbReference type="GO" id="GO:0000329">
    <property type="term" value="C:fungal-type vacuole membrane"/>
    <property type="evidence" value="ECO:0007669"/>
    <property type="project" value="EnsemblFungi"/>
</dbReference>
<dbReference type="PANTHER" id="PTHR22950">
    <property type="entry name" value="AMINO ACID TRANSPORTER"/>
    <property type="match status" value="1"/>
</dbReference>
<dbReference type="OrthoDB" id="655540at2759"/>
<feature type="transmembrane region" description="Helical" evidence="9">
    <location>
        <begin position="576"/>
        <end position="599"/>
    </location>
</feature>
<feature type="domain" description="Amino acid transporter transmembrane" evidence="10">
    <location>
        <begin position="204"/>
        <end position="598"/>
    </location>
</feature>
<feature type="transmembrane region" description="Helical" evidence="9">
    <location>
        <begin position="384"/>
        <end position="404"/>
    </location>
</feature>
<evidence type="ECO:0000313" key="11">
    <source>
        <dbReference type="EMBL" id="SCU85884.1"/>
    </source>
</evidence>
<dbReference type="GO" id="GO:0015186">
    <property type="term" value="F:L-glutamine transmembrane transporter activity"/>
    <property type="evidence" value="ECO:0007669"/>
    <property type="project" value="EnsemblFungi"/>
</dbReference>
<dbReference type="AlphaFoldDB" id="A0A1G4J7Y5"/>
<dbReference type="STRING" id="1266660.A0A1G4J7Y5"/>
<dbReference type="Proteomes" id="UP000190274">
    <property type="component" value="Chromosome D"/>
</dbReference>
<dbReference type="Pfam" id="PF01490">
    <property type="entry name" value="Aa_trans"/>
    <property type="match status" value="1"/>
</dbReference>
<evidence type="ECO:0000256" key="5">
    <source>
        <dbReference type="ARBA" id="ARBA00022692"/>
    </source>
</evidence>
<feature type="transmembrane region" description="Helical" evidence="9">
    <location>
        <begin position="317"/>
        <end position="336"/>
    </location>
</feature>
<dbReference type="GO" id="GO:0005290">
    <property type="term" value="F:L-histidine transmembrane transporter activity"/>
    <property type="evidence" value="ECO:0007669"/>
    <property type="project" value="EnsemblFungi"/>
</dbReference>
<keyword evidence="4" id="KW-0926">Vacuole</keyword>
<feature type="transmembrane region" description="Helical" evidence="9">
    <location>
        <begin position="343"/>
        <end position="364"/>
    </location>
</feature>
<gene>
    <name evidence="11" type="ORF">LADA_0D10528G</name>
</gene>
<dbReference type="GO" id="GO:0007034">
    <property type="term" value="P:vacuolar transport"/>
    <property type="evidence" value="ECO:0007669"/>
    <property type="project" value="EnsemblFungi"/>
</dbReference>
<feature type="transmembrane region" description="Helical" evidence="9">
    <location>
        <begin position="236"/>
        <end position="256"/>
    </location>
</feature>
<evidence type="ECO:0000256" key="3">
    <source>
        <dbReference type="ARBA" id="ARBA00022448"/>
    </source>
</evidence>
<evidence type="ECO:0000256" key="7">
    <source>
        <dbReference type="ARBA" id="ARBA00022989"/>
    </source>
</evidence>
<feature type="transmembrane region" description="Helical" evidence="9">
    <location>
        <begin position="519"/>
        <end position="536"/>
    </location>
</feature>
<dbReference type="EMBL" id="LT598454">
    <property type="protein sequence ID" value="SCU85884.1"/>
    <property type="molecule type" value="Genomic_DNA"/>
</dbReference>
<dbReference type="PANTHER" id="PTHR22950:SF692">
    <property type="entry name" value="TRANSMEMBRANE AMINO ACID TRANSPORTER FAMILY PROTEIN"/>
    <property type="match status" value="1"/>
</dbReference>